<sequence length="91" mass="9724">MLVCSRGSSPIVLTPWIDADDPHVEAAELCGQQSNEMISPSLASGITGEVYVRNVMHARARARDDDGTATFLSAKPPTTNVKTRGGGQQRK</sequence>
<evidence type="ECO:0000313" key="2">
    <source>
        <dbReference type="Proteomes" id="UP001638806"/>
    </source>
</evidence>
<dbReference type="EMBL" id="JBGNUJ010000011">
    <property type="protein sequence ID" value="KAL3954329.1"/>
    <property type="molecule type" value="Genomic_DNA"/>
</dbReference>
<reference evidence="1" key="1">
    <citation type="submission" date="2024-12" db="EMBL/GenBank/DDBJ databases">
        <title>Comparative genomics and development of molecular markers within Purpureocillium lilacinum and among Purpureocillium species.</title>
        <authorList>
            <person name="Yeh Z.-Y."/>
            <person name="Ni N.-T."/>
            <person name="Lo P.-H."/>
            <person name="Mushyakhwo K."/>
            <person name="Lin C.-F."/>
            <person name="Nai Y.-S."/>
        </authorList>
    </citation>
    <scope>NUCLEOTIDE SEQUENCE</scope>
    <source>
        <strain evidence="1">NCHU-NPUST-175</strain>
    </source>
</reference>
<organism evidence="1 2">
    <name type="scientific">Purpureocillium lilacinum</name>
    <name type="common">Paecilomyces lilacinus</name>
    <dbReference type="NCBI Taxonomy" id="33203"/>
    <lineage>
        <taxon>Eukaryota</taxon>
        <taxon>Fungi</taxon>
        <taxon>Dikarya</taxon>
        <taxon>Ascomycota</taxon>
        <taxon>Pezizomycotina</taxon>
        <taxon>Sordariomycetes</taxon>
        <taxon>Hypocreomycetidae</taxon>
        <taxon>Hypocreales</taxon>
        <taxon>Ophiocordycipitaceae</taxon>
        <taxon>Purpureocillium</taxon>
    </lineage>
</organism>
<evidence type="ECO:0000313" key="1">
    <source>
        <dbReference type="EMBL" id="KAL3954329.1"/>
    </source>
</evidence>
<accession>A0ACC4DFG9</accession>
<dbReference type="Proteomes" id="UP001638806">
    <property type="component" value="Unassembled WGS sequence"/>
</dbReference>
<comment type="caution">
    <text evidence="1">The sequence shown here is derived from an EMBL/GenBank/DDBJ whole genome shotgun (WGS) entry which is preliminary data.</text>
</comment>
<protein>
    <submittedName>
        <fullName evidence="1">Uncharacterized protein</fullName>
    </submittedName>
</protein>
<keyword evidence="2" id="KW-1185">Reference proteome</keyword>
<proteinExistence type="predicted"/>
<gene>
    <name evidence="1" type="ORF">ACCO45_012285</name>
</gene>
<name>A0ACC4DFG9_PURLI</name>